<dbReference type="Pfam" id="PF00884">
    <property type="entry name" value="Sulfatase"/>
    <property type="match status" value="1"/>
</dbReference>
<sequence length="447" mass="49790">MNTHLRRILIGTAITLTLLWLGGCTRERQPDVILIVADTLRHDHVGDPQVTPFLETWSRDAIVYRQCRSFSSNTNIAMAALWTGKLPSQTGVLTQVTPLPQKETTLAESYRGAGYETLAVVANPVLSARKGFAQGFDHYRATGLGGDEVLASLRSLLPQRDRTKPLFLYVHLMDTHFPYNSADYAQHFDPQPSQPFTYFDEVHRGERPIEELLFAPRLDEAGLARGRAHYKASVRKLDEVVATLAADLGETWRNAHVVFTADHGESLGEHGYHFGHSLLTYDVSLHVPLMIKVPGRQPATVDWLVNHHHLHAELQQILGGPADRTPLSLVTAHHPLHRAWGHPNLGQFNVNPFQPTVGMKSAWRSFATHREKLIVVPQPGGIPRVSFFDLITDPTEFRDLGQDGLAASKDRHLFLGAGENAEGKTPEVIAIDEAEREILRSLGYMGQ</sequence>
<dbReference type="GO" id="GO:0004065">
    <property type="term" value="F:arylsulfatase activity"/>
    <property type="evidence" value="ECO:0007669"/>
    <property type="project" value="TreeGrafter"/>
</dbReference>
<name>A0A8A4TQS4_SULCO</name>
<dbReference type="KEGG" id="scor:J3U87_02435"/>
<accession>A0A8A4TQS4</accession>
<evidence type="ECO:0000259" key="2">
    <source>
        <dbReference type="Pfam" id="PF00884"/>
    </source>
</evidence>
<proteinExistence type="inferred from homology"/>
<dbReference type="PANTHER" id="PTHR42693">
    <property type="entry name" value="ARYLSULFATASE FAMILY MEMBER"/>
    <property type="match status" value="1"/>
</dbReference>
<evidence type="ECO:0000313" key="3">
    <source>
        <dbReference type="EMBL" id="QTD51301.1"/>
    </source>
</evidence>
<dbReference type="Proteomes" id="UP000663929">
    <property type="component" value="Chromosome"/>
</dbReference>
<evidence type="ECO:0000256" key="1">
    <source>
        <dbReference type="ARBA" id="ARBA00008779"/>
    </source>
</evidence>
<evidence type="ECO:0000313" key="4">
    <source>
        <dbReference type="Proteomes" id="UP000663929"/>
    </source>
</evidence>
<keyword evidence="3" id="KW-0378">Hydrolase</keyword>
<organism evidence="3 4">
    <name type="scientific">Sulfidibacter corallicola</name>
    <dbReference type="NCBI Taxonomy" id="2818388"/>
    <lineage>
        <taxon>Bacteria</taxon>
        <taxon>Pseudomonadati</taxon>
        <taxon>Acidobacteriota</taxon>
        <taxon>Holophagae</taxon>
        <taxon>Acanthopleuribacterales</taxon>
        <taxon>Acanthopleuribacteraceae</taxon>
        <taxon>Sulfidibacter</taxon>
    </lineage>
</organism>
<keyword evidence="4" id="KW-1185">Reference proteome</keyword>
<protein>
    <submittedName>
        <fullName evidence="3">Sulfatase-like hydrolase/transferase</fullName>
    </submittedName>
</protein>
<reference evidence="3" key="1">
    <citation type="submission" date="2021-03" db="EMBL/GenBank/DDBJ databases">
        <title>Acanthopleuribacteraceae sp. M133.</title>
        <authorList>
            <person name="Wang G."/>
        </authorList>
    </citation>
    <scope>NUCLEOTIDE SEQUENCE</scope>
    <source>
        <strain evidence="3">M133</strain>
    </source>
</reference>
<feature type="domain" description="Sulfatase N-terminal" evidence="2">
    <location>
        <begin position="30"/>
        <end position="318"/>
    </location>
</feature>
<dbReference type="RefSeq" id="WP_237381433.1">
    <property type="nucleotide sequence ID" value="NZ_CP071793.1"/>
</dbReference>
<dbReference type="InterPro" id="IPR017850">
    <property type="entry name" value="Alkaline_phosphatase_core_sf"/>
</dbReference>
<comment type="similarity">
    <text evidence="1">Belongs to the sulfatase family.</text>
</comment>
<dbReference type="EMBL" id="CP071793">
    <property type="protein sequence ID" value="QTD51301.1"/>
    <property type="molecule type" value="Genomic_DNA"/>
</dbReference>
<gene>
    <name evidence="3" type="ORF">J3U87_02435</name>
</gene>
<dbReference type="PROSITE" id="PS51257">
    <property type="entry name" value="PROKAR_LIPOPROTEIN"/>
    <property type="match status" value="1"/>
</dbReference>
<dbReference type="SUPFAM" id="SSF53649">
    <property type="entry name" value="Alkaline phosphatase-like"/>
    <property type="match status" value="1"/>
</dbReference>
<dbReference type="PANTHER" id="PTHR42693:SF33">
    <property type="entry name" value="ARYLSULFATASE"/>
    <property type="match status" value="1"/>
</dbReference>
<dbReference type="InterPro" id="IPR000917">
    <property type="entry name" value="Sulfatase_N"/>
</dbReference>
<dbReference type="Gene3D" id="3.40.720.10">
    <property type="entry name" value="Alkaline Phosphatase, subunit A"/>
    <property type="match status" value="1"/>
</dbReference>
<dbReference type="InterPro" id="IPR050738">
    <property type="entry name" value="Sulfatase"/>
</dbReference>
<dbReference type="AlphaFoldDB" id="A0A8A4TQS4"/>